<dbReference type="Gene3D" id="1.25.40.10">
    <property type="entry name" value="Tetratricopeptide repeat domain"/>
    <property type="match status" value="5"/>
</dbReference>
<evidence type="ECO:0000256" key="3">
    <source>
        <dbReference type="PROSITE-ProRule" id="PRU00708"/>
    </source>
</evidence>
<dbReference type="NCBIfam" id="TIGR00756">
    <property type="entry name" value="PPR"/>
    <property type="match status" value="6"/>
</dbReference>
<dbReference type="SUPFAM" id="SSF81901">
    <property type="entry name" value="HCP-like"/>
    <property type="match status" value="1"/>
</dbReference>
<feature type="repeat" description="PPR" evidence="3">
    <location>
        <begin position="386"/>
        <end position="420"/>
    </location>
</feature>
<dbReference type="InterPro" id="IPR011990">
    <property type="entry name" value="TPR-like_helical_dom_sf"/>
</dbReference>
<evidence type="ECO:0000313" key="5">
    <source>
        <dbReference type="Proteomes" id="UP000239757"/>
    </source>
</evidence>
<dbReference type="PANTHER" id="PTHR47938:SF46">
    <property type="entry name" value="PENTACOTRIPEPTIDE-REPEAT REGION OF PRORP DOMAIN-CONTAINING PROTEIN"/>
    <property type="match status" value="1"/>
</dbReference>
<feature type="repeat" description="PPR" evidence="3">
    <location>
        <begin position="210"/>
        <end position="244"/>
    </location>
</feature>
<organism evidence="4 5">
    <name type="scientific">Gossypium barbadense</name>
    <name type="common">Sea Island cotton</name>
    <name type="synonym">Hibiscus barbadensis</name>
    <dbReference type="NCBI Taxonomy" id="3634"/>
    <lineage>
        <taxon>Eukaryota</taxon>
        <taxon>Viridiplantae</taxon>
        <taxon>Streptophyta</taxon>
        <taxon>Embryophyta</taxon>
        <taxon>Tracheophyta</taxon>
        <taxon>Spermatophyta</taxon>
        <taxon>Magnoliopsida</taxon>
        <taxon>eudicotyledons</taxon>
        <taxon>Gunneridae</taxon>
        <taxon>Pentapetalae</taxon>
        <taxon>rosids</taxon>
        <taxon>malvids</taxon>
        <taxon>Malvales</taxon>
        <taxon>Malvaceae</taxon>
        <taxon>Malvoideae</taxon>
        <taxon>Gossypium</taxon>
    </lineage>
</organism>
<evidence type="ECO:0000313" key="4">
    <source>
        <dbReference type="EMBL" id="PPR91038.1"/>
    </source>
</evidence>
<proteinExistence type="inferred from homology"/>
<evidence type="ECO:0000256" key="2">
    <source>
        <dbReference type="ARBA" id="ARBA00022737"/>
    </source>
</evidence>
<dbReference type="OrthoDB" id="185373at2759"/>
<feature type="repeat" description="PPR" evidence="3">
    <location>
        <begin position="351"/>
        <end position="385"/>
    </location>
</feature>
<dbReference type="InterPro" id="IPR002885">
    <property type="entry name" value="PPR_rpt"/>
</dbReference>
<reference evidence="4 5" key="1">
    <citation type="submission" date="2015-01" db="EMBL/GenBank/DDBJ databases">
        <title>Genome of allotetraploid Gossypium barbadense reveals genomic plasticity and fiber elongation in cotton evolution.</title>
        <authorList>
            <person name="Chen X."/>
            <person name="Liu X."/>
            <person name="Zhao B."/>
            <person name="Zheng H."/>
            <person name="Hu Y."/>
            <person name="Lu G."/>
            <person name="Yang C."/>
            <person name="Chen J."/>
            <person name="Shan C."/>
            <person name="Zhang L."/>
            <person name="Zhou Y."/>
            <person name="Wang L."/>
            <person name="Guo W."/>
            <person name="Bai Y."/>
            <person name="Ruan J."/>
            <person name="Shangguan X."/>
            <person name="Mao Y."/>
            <person name="Jiang J."/>
            <person name="Zhu Y."/>
            <person name="Lei J."/>
            <person name="Kang H."/>
            <person name="Chen S."/>
            <person name="He X."/>
            <person name="Wang R."/>
            <person name="Wang Y."/>
            <person name="Chen J."/>
            <person name="Wang L."/>
            <person name="Yu S."/>
            <person name="Wang B."/>
            <person name="Wei J."/>
            <person name="Song S."/>
            <person name="Lu X."/>
            <person name="Gao Z."/>
            <person name="Gu W."/>
            <person name="Deng X."/>
            <person name="Ma D."/>
            <person name="Wang S."/>
            <person name="Liang W."/>
            <person name="Fang L."/>
            <person name="Cai C."/>
            <person name="Zhu X."/>
            <person name="Zhou B."/>
            <person name="Zhang Y."/>
            <person name="Chen Z."/>
            <person name="Xu S."/>
            <person name="Zhu R."/>
            <person name="Wang S."/>
            <person name="Zhang T."/>
            <person name="Zhao G."/>
        </authorList>
    </citation>
    <scope>NUCLEOTIDE SEQUENCE [LARGE SCALE GENOMIC DNA]</scope>
    <source>
        <strain evidence="5">cv. Xinhai21</strain>
        <tissue evidence="4">Leaf</tissue>
    </source>
</reference>
<dbReference type="PANTHER" id="PTHR47938">
    <property type="entry name" value="RESPIRATORY COMPLEX I CHAPERONE (CIA84), PUTATIVE (AFU_ORTHOLOGUE AFUA_2G06020)-RELATED"/>
    <property type="match status" value="1"/>
</dbReference>
<dbReference type="EMBL" id="KZ667451">
    <property type="protein sequence ID" value="PPR91038.1"/>
    <property type="molecule type" value="Genomic_DNA"/>
</dbReference>
<feature type="repeat" description="PPR" evidence="3">
    <location>
        <begin position="245"/>
        <end position="279"/>
    </location>
</feature>
<dbReference type="PROSITE" id="PS51375">
    <property type="entry name" value="PPR"/>
    <property type="match status" value="7"/>
</dbReference>
<protein>
    <recommendedName>
        <fullName evidence="6">Pentacotripeptide-repeat region of PRORP domain-containing protein</fullName>
    </recommendedName>
</protein>
<name>A0A2P5WIY1_GOSBA</name>
<gene>
    <name evidence="4" type="ORF">GOBAR_AA29640</name>
</gene>
<comment type="similarity">
    <text evidence="1">Belongs to the PPR family. P subfamily.</text>
</comment>
<dbReference type="Pfam" id="PF13812">
    <property type="entry name" value="PPR_3"/>
    <property type="match status" value="1"/>
</dbReference>
<evidence type="ECO:0008006" key="6">
    <source>
        <dbReference type="Google" id="ProtNLM"/>
    </source>
</evidence>
<dbReference type="GO" id="GO:0003729">
    <property type="term" value="F:mRNA binding"/>
    <property type="evidence" value="ECO:0007669"/>
    <property type="project" value="TreeGrafter"/>
</dbReference>
<dbReference type="Pfam" id="PF01535">
    <property type="entry name" value="PPR"/>
    <property type="match status" value="1"/>
</dbReference>
<feature type="repeat" description="PPR" evidence="3">
    <location>
        <begin position="316"/>
        <end position="350"/>
    </location>
</feature>
<sequence length="555" mass="63284">MLLRQHGIKPRLSPNPLFTLNQSYLHFSTNPIDAQSPFPSSETQSFVKTICSQVYESYQQQAFSRFSPPRLNLNINPYSLTHEQAISIVAFLANESGSMVALSFFYWALDIYIFKRFMRLYIVTATSLIRNGNFDRANEVMQCLVRNFSELGRLKEAVGMVFEMQNHGLKLNAETFNCILGVGLEMGLLDYLEKVFDEMSERGVCGVFGVFCSYKLMVVGYCRMGRVSEVDKWLKEMLERGFIVDNATCTLVISLFCDKGFANRALWYFDKIVKMGFKPNLINYSCLINGLCEKGSIKQAFGKLEEMVREGWKPNDRVTYTILITEQCKQANTELAMAFFGKMIKVGLLPDMHSYNTLIAAFCKKKEMKESENLFEEALRLGLVPTKETYTSMISGYCRAGNLSLGLKFFNKMSDHSCVPDSITYGTLINGLCRESRLEEACQLYETMMDKGLFPCEVTRLTLAYEYCKKGDSAIAMVMLERLEKKLWMRTVNTLIRKLCSEKKVGIAALFFHRLLDKDRNVNRVTLAAFVTACYETDKFALVSDLNERISKGIG</sequence>
<evidence type="ECO:0000256" key="1">
    <source>
        <dbReference type="ARBA" id="ARBA00007626"/>
    </source>
</evidence>
<dbReference type="Pfam" id="PF13041">
    <property type="entry name" value="PPR_2"/>
    <property type="match status" value="2"/>
</dbReference>
<dbReference type="AlphaFoldDB" id="A0A2P5WIY1"/>
<keyword evidence="2" id="KW-0677">Repeat</keyword>
<accession>A0A2P5WIY1</accession>
<dbReference type="Pfam" id="PF12854">
    <property type="entry name" value="PPR_1"/>
    <property type="match status" value="1"/>
</dbReference>
<feature type="repeat" description="PPR" evidence="3">
    <location>
        <begin position="421"/>
        <end position="455"/>
    </location>
</feature>
<feature type="repeat" description="PPR" evidence="3">
    <location>
        <begin position="280"/>
        <end position="314"/>
    </location>
</feature>
<dbReference type="Proteomes" id="UP000239757">
    <property type="component" value="Unassembled WGS sequence"/>
</dbReference>